<feature type="region of interest" description="Disordered" evidence="7">
    <location>
        <begin position="189"/>
        <end position="237"/>
    </location>
</feature>
<dbReference type="EMBL" id="PYGE01000004">
    <property type="protein sequence ID" value="PSL05452.1"/>
    <property type="molecule type" value="Genomic_DNA"/>
</dbReference>
<gene>
    <name evidence="10" type="ORF">CLV30_104323</name>
</gene>
<feature type="transmembrane region" description="Helical" evidence="8">
    <location>
        <begin position="7"/>
        <end position="27"/>
    </location>
</feature>
<dbReference type="InterPro" id="IPR051311">
    <property type="entry name" value="DedA_domain"/>
</dbReference>
<evidence type="ECO:0000256" key="1">
    <source>
        <dbReference type="ARBA" id="ARBA00004651"/>
    </source>
</evidence>
<keyword evidence="4 8" id="KW-0812">Transmembrane</keyword>
<feature type="compositionally biased region" description="Basic and acidic residues" evidence="7">
    <location>
        <begin position="197"/>
        <end position="222"/>
    </location>
</feature>
<dbReference type="PANTHER" id="PTHR42709:SF6">
    <property type="entry name" value="UNDECAPRENYL PHOSPHATE TRANSPORTER A"/>
    <property type="match status" value="1"/>
</dbReference>
<evidence type="ECO:0000256" key="3">
    <source>
        <dbReference type="ARBA" id="ARBA00022475"/>
    </source>
</evidence>
<keyword evidence="3" id="KW-1003">Cell membrane</keyword>
<dbReference type="RefSeq" id="WP_165358456.1">
    <property type="nucleotide sequence ID" value="NZ_ML142899.1"/>
</dbReference>
<feature type="transmembrane region" description="Helical" evidence="8">
    <location>
        <begin position="132"/>
        <end position="154"/>
    </location>
</feature>
<keyword evidence="6 8" id="KW-0472">Membrane</keyword>
<comment type="subcellular location">
    <subcellularLocation>
        <location evidence="1">Cell membrane</location>
        <topology evidence="1">Multi-pass membrane protein</topology>
    </subcellularLocation>
</comment>
<protein>
    <submittedName>
        <fullName evidence="10">Membrane protein DedA with SNARE-associated domain</fullName>
    </submittedName>
</protein>
<organism evidence="10 11">
    <name type="scientific">Haloactinopolyspora alba</name>
    <dbReference type="NCBI Taxonomy" id="648780"/>
    <lineage>
        <taxon>Bacteria</taxon>
        <taxon>Bacillati</taxon>
        <taxon>Actinomycetota</taxon>
        <taxon>Actinomycetes</taxon>
        <taxon>Jiangellales</taxon>
        <taxon>Jiangellaceae</taxon>
        <taxon>Haloactinopolyspora</taxon>
    </lineage>
</organism>
<evidence type="ECO:0000256" key="8">
    <source>
        <dbReference type="SAM" id="Phobius"/>
    </source>
</evidence>
<evidence type="ECO:0000313" key="11">
    <source>
        <dbReference type="Proteomes" id="UP000243528"/>
    </source>
</evidence>
<evidence type="ECO:0000259" key="9">
    <source>
        <dbReference type="Pfam" id="PF09335"/>
    </source>
</evidence>
<evidence type="ECO:0000256" key="5">
    <source>
        <dbReference type="ARBA" id="ARBA00022989"/>
    </source>
</evidence>
<proteinExistence type="inferred from homology"/>
<dbReference type="PANTHER" id="PTHR42709">
    <property type="entry name" value="ALKALINE PHOSPHATASE LIKE PROTEIN"/>
    <property type="match status" value="1"/>
</dbReference>
<sequence length="237" mass="24441">MSFVAVPVAAYLVMAALVALDALFPALPGEVFVVSAGALSAAGHLDLGWTVAAAAAGAVTGDLTVYAISRHRLPRVLDRSRLGRRIQASVDRAHARMGSTSAAAIIAARFVPLGRTTVSAAAGLAGIRPRRFAVLAAVGAASWASFTAGLGFVTGNVTDAPLLLQVAIGVAIGVVVGVWAGTLHTISRTRRRMSGRAARDAESSARSSREPGQRARDEDPPRESGPSRLHQLAAQRP</sequence>
<keyword evidence="11" id="KW-1185">Reference proteome</keyword>
<reference evidence="10 11" key="1">
    <citation type="submission" date="2018-03" db="EMBL/GenBank/DDBJ databases">
        <title>Genomic Encyclopedia of Archaeal and Bacterial Type Strains, Phase II (KMG-II): from individual species to whole genera.</title>
        <authorList>
            <person name="Goeker M."/>
        </authorList>
    </citation>
    <scope>NUCLEOTIDE SEQUENCE [LARGE SCALE GENOMIC DNA]</scope>
    <source>
        <strain evidence="10 11">DSM 45211</strain>
    </source>
</reference>
<evidence type="ECO:0000256" key="7">
    <source>
        <dbReference type="SAM" id="MobiDB-lite"/>
    </source>
</evidence>
<evidence type="ECO:0000256" key="2">
    <source>
        <dbReference type="ARBA" id="ARBA00010792"/>
    </source>
</evidence>
<feature type="transmembrane region" description="Helical" evidence="8">
    <location>
        <begin position="166"/>
        <end position="186"/>
    </location>
</feature>
<dbReference type="Pfam" id="PF09335">
    <property type="entry name" value="VTT_dom"/>
    <property type="match status" value="1"/>
</dbReference>
<comment type="similarity">
    <text evidence="2">Belongs to the DedA family.</text>
</comment>
<dbReference type="AlphaFoldDB" id="A0A2P8E7K6"/>
<dbReference type="GO" id="GO:0005886">
    <property type="term" value="C:plasma membrane"/>
    <property type="evidence" value="ECO:0007669"/>
    <property type="project" value="UniProtKB-SubCell"/>
</dbReference>
<evidence type="ECO:0000256" key="4">
    <source>
        <dbReference type="ARBA" id="ARBA00022692"/>
    </source>
</evidence>
<evidence type="ECO:0000256" key="6">
    <source>
        <dbReference type="ARBA" id="ARBA00023136"/>
    </source>
</evidence>
<evidence type="ECO:0000313" key="10">
    <source>
        <dbReference type="EMBL" id="PSL05452.1"/>
    </source>
</evidence>
<dbReference type="Proteomes" id="UP000243528">
    <property type="component" value="Unassembled WGS sequence"/>
</dbReference>
<feature type="transmembrane region" description="Helical" evidence="8">
    <location>
        <begin position="47"/>
        <end position="69"/>
    </location>
</feature>
<keyword evidence="5 8" id="KW-1133">Transmembrane helix</keyword>
<comment type="caution">
    <text evidence="10">The sequence shown here is derived from an EMBL/GenBank/DDBJ whole genome shotgun (WGS) entry which is preliminary data.</text>
</comment>
<name>A0A2P8E7K6_9ACTN</name>
<accession>A0A2P8E7K6</accession>
<dbReference type="InterPro" id="IPR032816">
    <property type="entry name" value="VTT_dom"/>
</dbReference>
<feature type="domain" description="VTT" evidence="9">
    <location>
        <begin position="27"/>
        <end position="151"/>
    </location>
</feature>